<evidence type="ECO:0000256" key="1">
    <source>
        <dbReference type="SAM" id="MobiDB-lite"/>
    </source>
</evidence>
<dbReference type="EMBL" id="BMOB01000015">
    <property type="protein sequence ID" value="GGI93274.1"/>
    <property type="molecule type" value="Genomic_DNA"/>
</dbReference>
<comment type="caution">
    <text evidence="2">The sequence shown here is derived from an EMBL/GenBank/DDBJ whole genome shotgun (WGS) entry which is preliminary data.</text>
</comment>
<dbReference type="Proteomes" id="UP000630149">
    <property type="component" value="Unassembled WGS sequence"/>
</dbReference>
<dbReference type="AlphaFoldDB" id="A0A917JYT0"/>
<proteinExistence type="predicted"/>
<evidence type="ECO:0000313" key="2">
    <source>
        <dbReference type="EMBL" id="GGI93274.1"/>
    </source>
</evidence>
<gene>
    <name evidence="2" type="ORF">GCM10007966_22290</name>
</gene>
<dbReference type="RefSeq" id="WP_131776431.1">
    <property type="nucleotide sequence ID" value="NZ_BMOB01000015.1"/>
</dbReference>
<dbReference type="Gene3D" id="3.40.50.1820">
    <property type="entry name" value="alpha/beta hydrolase"/>
    <property type="match status" value="1"/>
</dbReference>
<keyword evidence="3" id="KW-1185">Reference proteome</keyword>
<sequence length="426" mass="48156">MIQSKCTVGLLAHFAQAAYRVKRRDDGNDSFIDPTDRKSGTKYARGLMLYAENGYAITKAITPEKKGTNLPTGDKKTNASLAALCFEPQDNQSPIVISYRGTKTLRDVGSDMSLLSRGVVGKKFRDAAYEFYQEVRAQYPNREIILTGHSLGGHIAQYVATKAYHENQFQERDKESILVRTFNSAPIRTKHSVVFKDYPHLKEQYKNYRMSADIISDSPLKDYYGDSFVFKSNRKKAHSMDTVHQVLPEEVKALSVGKTPDNCAMHNRLLEALQGVKHSYQCRVNGQYFSRHRAGRMNLDKMDKAFPEIQKDIQNKDYDGALEKLAALKESVKGKRSSTLIQALMETTLATKLNDQKELLEQTVQSKEIPQPTESIKAIEPEAIQGFRAINHAFKAQMQAGREEERQKKDSEANDSFVVEKTVSPL</sequence>
<evidence type="ECO:0008006" key="4">
    <source>
        <dbReference type="Google" id="ProtNLM"/>
    </source>
</evidence>
<feature type="compositionally biased region" description="Basic and acidic residues" evidence="1">
    <location>
        <begin position="401"/>
        <end position="412"/>
    </location>
</feature>
<dbReference type="InterPro" id="IPR029058">
    <property type="entry name" value="AB_hydrolase_fold"/>
</dbReference>
<accession>A0A917JYT0</accession>
<dbReference type="OrthoDB" id="7226437at2"/>
<reference evidence="2" key="2">
    <citation type="submission" date="2020-09" db="EMBL/GenBank/DDBJ databases">
        <authorList>
            <person name="Sun Q."/>
            <person name="Ohkuma M."/>
        </authorList>
    </citation>
    <scope>NUCLEOTIDE SEQUENCE</scope>
    <source>
        <strain evidence="2">JCM 13919</strain>
    </source>
</reference>
<feature type="region of interest" description="Disordered" evidence="1">
    <location>
        <begin position="395"/>
        <end position="426"/>
    </location>
</feature>
<dbReference type="SUPFAM" id="SSF53474">
    <property type="entry name" value="alpha/beta-Hydrolases"/>
    <property type="match status" value="1"/>
</dbReference>
<protein>
    <recommendedName>
        <fullName evidence="4">Lipase (Class 3)</fullName>
    </recommendedName>
</protein>
<name>A0A917JYT0_9GAMM</name>
<evidence type="ECO:0000313" key="3">
    <source>
        <dbReference type="Proteomes" id="UP000630149"/>
    </source>
</evidence>
<reference evidence="2" key="1">
    <citation type="journal article" date="2014" name="Int. J. Syst. Evol. Microbiol.">
        <title>Complete genome sequence of Corynebacterium casei LMG S-19264T (=DSM 44701T), isolated from a smear-ripened cheese.</title>
        <authorList>
            <consortium name="US DOE Joint Genome Institute (JGI-PGF)"/>
            <person name="Walter F."/>
            <person name="Albersmeier A."/>
            <person name="Kalinowski J."/>
            <person name="Ruckert C."/>
        </authorList>
    </citation>
    <scope>NUCLEOTIDE SEQUENCE</scope>
    <source>
        <strain evidence="2">JCM 13919</strain>
    </source>
</reference>
<dbReference type="Pfam" id="PF11187">
    <property type="entry name" value="Mbeg1-like"/>
    <property type="match status" value="1"/>
</dbReference>
<organism evidence="2 3">
    <name type="scientific">Legionella impletisoli</name>
    <dbReference type="NCBI Taxonomy" id="343510"/>
    <lineage>
        <taxon>Bacteria</taxon>
        <taxon>Pseudomonadati</taxon>
        <taxon>Pseudomonadota</taxon>
        <taxon>Gammaproteobacteria</taxon>
        <taxon>Legionellales</taxon>
        <taxon>Legionellaceae</taxon>
        <taxon>Legionella</taxon>
    </lineage>
</organism>
<dbReference type="InterPro" id="IPR024499">
    <property type="entry name" value="Mbeg1-like"/>
</dbReference>